<comment type="caution">
    <text evidence="1">The sequence shown here is derived from an EMBL/GenBank/DDBJ whole genome shotgun (WGS) entry which is preliminary data.</text>
</comment>
<name>A0AAX6EV08_IRIPA</name>
<sequence>MYSTRLILLETLDYHSLMQQVLPIAIRSVLPKHVRYAVTRFCLFFNNLCGKSLAASKLDEIQNDIVKTLCLFEKYLSVFL</sequence>
<keyword evidence="1" id="KW-0378">Hydrolase</keyword>
<evidence type="ECO:0000313" key="1">
    <source>
        <dbReference type="EMBL" id="KAJ6807853.1"/>
    </source>
</evidence>
<evidence type="ECO:0000313" key="2">
    <source>
        <dbReference type="Proteomes" id="UP001140949"/>
    </source>
</evidence>
<reference evidence="1" key="1">
    <citation type="journal article" date="2023" name="GigaByte">
        <title>Genome assembly of the bearded iris, Iris pallida Lam.</title>
        <authorList>
            <person name="Bruccoleri R.E."/>
            <person name="Oakeley E.J."/>
            <person name="Faust A.M.E."/>
            <person name="Altorfer M."/>
            <person name="Dessus-Babus S."/>
            <person name="Burckhardt D."/>
            <person name="Oertli M."/>
            <person name="Naumann U."/>
            <person name="Petersen F."/>
            <person name="Wong J."/>
        </authorList>
    </citation>
    <scope>NUCLEOTIDE SEQUENCE</scope>
    <source>
        <strain evidence="1">GSM-AAB239-AS_SAM_17_03QT</strain>
    </source>
</reference>
<proteinExistence type="predicted"/>
<keyword evidence="2" id="KW-1185">Reference proteome</keyword>
<reference evidence="1" key="2">
    <citation type="submission" date="2023-04" db="EMBL/GenBank/DDBJ databases">
        <authorList>
            <person name="Bruccoleri R.E."/>
            <person name="Oakeley E.J."/>
            <person name="Faust A.-M."/>
            <person name="Dessus-Babus S."/>
            <person name="Altorfer M."/>
            <person name="Burckhardt D."/>
            <person name="Oertli M."/>
            <person name="Naumann U."/>
            <person name="Petersen F."/>
            <person name="Wong J."/>
        </authorList>
    </citation>
    <scope>NUCLEOTIDE SEQUENCE</scope>
    <source>
        <strain evidence="1">GSM-AAB239-AS_SAM_17_03QT</strain>
        <tissue evidence="1">Leaf</tissue>
    </source>
</reference>
<dbReference type="AlphaFoldDB" id="A0AAX6EV08"/>
<organism evidence="1 2">
    <name type="scientific">Iris pallida</name>
    <name type="common">Sweet iris</name>
    <dbReference type="NCBI Taxonomy" id="29817"/>
    <lineage>
        <taxon>Eukaryota</taxon>
        <taxon>Viridiplantae</taxon>
        <taxon>Streptophyta</taxon>
        <taxon>Embryophyta</taxon>
        <taxon>Tracheophyta</taxon>
        <taxon>Spermatophyta</taxon>
        <taxon>Magnoliopsida</taxon>
        <taxon>Liliopsida</taxon>
        <taxon>Asparagales</taxon>
        <taxon>Iridaceae</taxon>
        <taxon>Iridoideae</taxon>
        <taxon>Irideae</taxon>
        <taxon>Iris</taxon>
    </lineage>
</organism>
<dbReference type="GO" id="GO:0016787">
    <property type="term" value="F:hydrolase activity"/>
    <property type="evidence" value="ECO:0007669"/>
    <property type="project" value="UniProtKB-KW"/>
</dbReference>
<dbReference type="PANTHER" id="PTHR48258">
    <property type="entry name" value="DUF4218 DOMAIN-CONTAINING PROTEIN-RELATED"/>
    <property type="match status" value="1"/>
</dbReference>
<dbReference type="EMBL" id="JANAVB010033815">
    <property type="protein sequence ID" value="KAJ6807853.1"/>
    <property type="molecule type" value="Genomic_DNA"/>
</dbReference>
<dbReference type="PANTHER" id="PTHR48258:SF9">
    <property type="entry name" value="OS01G0348150 PROTEIN"/>
    <property type="match status" value="1"/>
</dbReference>
<gene>
    <name evidence="1" type="ORF">M6B38_169550</name>
</gene>
<protein>
    <submittedName>
        <fullName evidence="1">Ubiquitin carboxyl-terminal hydrolase 6</fullName>
    </submittedName>
</protein>
<accession>A0AAX6EV08</accession>
<dbReference type="Proteomes" id="UP001140949">
    <property type="component" value="Unassembled WGS sequence"/>
</dbReference>